<gene>
    <name evidence="1" type="ORF">CDG68_13995</name>
</gene>
<dbReference type="Proteomes" id="UP000279962">
    <property type="component" value="Chromosome"/>
</dbReference>
<organism evidence="1 2">
    <name type="scientific">Acinetobacter wuhouensis</name>
    <dbReference type="NCBI Taxonomy" id="1879050"/>
    <lineage>
        <taxon>Bacteria</taxon>
        <taxon>Pseudomonadati</taxon>
        <taxon>Pseudomonadota</taxon>
        <taxon>Gammaproteobacteria</taxon>
        <taxon>Moraxellales</taxon>
        <taxon>Moraxellaceae</taxon>
        <taxon>Acinetobacter</taxon>
    </lineage>
</organism>
<sequence length="105" mass="12284">MINRKKDVVKTNIEVFKVLIEWFSPENGGRHHIPKQGIYYCTTEIVRKQKKSVWSIALKLNEKSSDEADMWFLFNDNECRVELGVILNLLEGSRCVGQIMIQRKT</sequence>
<evidence type="ECO:0000313" key="1">
    <source>
        <dbReference type="EMBL" id="AYO54690.1"/>
    </source>
</evidence>
<dbReference type="EMBL" id="CP033133">
    <property type="protein sequence ID" value="AYO54690.1"/>
    <property type="molecule type" value="Genomic_DNA"/>
</dbReference>
<reference evidence="1 2" key="1">
    <citation type="submission" date="2018-10" db="EMBL/GenBank/DDBJ databases">
        <title>The complete genome of Acinetobacter wuhouensis strain WCHAW010062.</title>
        <authorList>
            <person name="Hu Y."/>
            <person name="Long H."/>
            <person name="Feng Y."/>
            <person name="Zong Z."/>
        </authorList>
    </citation>
    <scope>NUCLEOTIDE SEQUENCE [LARGE SCALE GENOMIC DNA]</scope>
    <source>
        <strain evidence="1 2">WCHAW010062</strain>
    </source>
</reference>
<accession>A0A3G2T356</accession>
<name>A0A3G2T356_9GAMM</name>
<dbReference type="AlphaFoldDB" id="A0A3G2T356"/>
<proteinExistence type="predicted"/>
<protein>
    <submittedName>
        <fullName evidence="1">Uncharacterized protein</fullName>
    </submittedName>
</protein>
<evidence type="ECO:0000313" key="2">
    <source>
        <dbReference type="Proteomes" id="UP000279962"/>
    </source>
</evidence>